<dbReference type="Proteomes" id="UP001163156">
    <property type="component" value="Chromosome"/>
</dbReference>
<proteinExistence type="predicted"/>
<evidence type="ECO:0000313" key="2">
    <source>
        <dbReference type="Proteomes" id="UP001163156"/>
    </source>
</evidence>
<dbReference type="Gene3D" id="1.20.1440.60">
    <property type="entry name" value="23S rRNA-intervening sequence"/>
    <property type="match status" value="1"/>
</dbReference>
<evidence type="ECO:0000313" key="1">
    <source>
        <dbReference type="EMBL" id="UZD22457.1"/>
    </source>
</evidence>
<keyword evidence="2" id="KW-1185">Reference proteome</keyword>
<name>A0ABY6MF92_9BACT</name>
<dbReference type="SUPFAM" id="SSF158446">
    <property type="entry name" value="IVS-encoded protein-like"/>
    <property type="match status" value="1"/>
</dbReference>
<dbReference type="InterPro" id="IPR036583">
    <property type="entry name" value="23S_rRNA_IVS_sf"/>
</dbReference>
<reference evidence="1" key="1">
    <citation type="submission" date="2022-10" db="EMBL/GenBank/DDBJ databases">
        <title>Algoriphagus sp. a novel bacteria isolate from halophytes salicornia europaea.</title>
        <authorList>
            <person name="Peng Y."/>
            <person name="Jiang L."/>
            <person name="Lee J."/>
        </authorList>
    </citation>
    <scope>NUCLEOTIDE SEQUENCE</scope>
    <source>
        <strain evidence="1">TR-M5</strain>
    </source>
</reference>
<accession>A0ABY6MF92</accession>
<organism evidence="1 2">
    <name type="scientific">Algoriphagus halophytocola</name>
    <dbReference type="NCBI Taxonomy" id="2991499"/>
    <lineage>
        <taxon>Bacteria</taxon>
        <taxon>Pseudomonadati</taxon>
        <taxon>Bacteroidota</taxon>
        <taxon>Cytophagia</taxon>
        <taxon>Cytophagales</taxon>
        <taxon>Cyclobacteriaceae</taxon>
        <taxon>Algoriphagus</taxon>
    </lineage>
</organism>
<dbReference type="InterPro" id="IPR012657">
    <property type="entry name" value="23S_rRNA-intervening_sequence"/>
</dbReference>
<protein>
    <submittedName>
        <fullName evidence="1">Four helix bundle protein</fullName>
    </submittedName>
</protein>
<sequence length="64" mass="7352">MTAKSFEELRIWQKAIKIGDDVYQLTDLPPLKNDYKSRNQLIGALVSISNNIAKGFEYNSRVHL</sequence>
<dbReference type="RefSeq" id="WP_264808947.1">
    <property type="nucleotide sequence ID" value="NZ_CP110226.1"/>
</dbReference>
<dbReference type="EMBL" id="CP110226">
    <property type="protein sequence ID" value="UZD22457.1"/>
    <property type="molecule type" value="Genomic_DNA"/>
</dbReference>
<gene>
    <name evidence="1" type="ORF">OM944_17595</name>
</gene>
<dbReference type="Pfam" id="PF05635">
    <property type="entry name" value="23S_rRNA_IVP"/>
    <property type="match status" value="1"/>
</dbReference>
<dbReference type="NCBIfam" id="TIGR02436">
    <property type="entry name" value="four helix bundle protein"/>
    <property type="match status" value="1"/>
</dbReference>